<evidence type="ECO:0000313" key="2">
    <source>
        <dbReference type="EMBL" id="KGT81699.1"/>
    </source>
</evidence>
<dbReference type="RefSeq" id="WP_041953393.1">
    <property type="nucleotide sequence ID" value="NZ_CP081350.1"/>
</dbReference>
<reference evidence="2 3" key="1">
    <citation type="submission" date="2014-09" db="EMBL/GenBank/DDBJ databases">
        <title>Draft genome of Bradyrhizobium japonicum Is-34.</title>
        <authorList>
            <person name="Tsurumaru H."/>
            <person name="Yamakawa T."/>
            <person name="Hashimoto S."/>
            <person name="Okizaki K."/>
            <person name="Kanesaki Y."/>
            <person name="Yoshikawa H."/>
            <person name="Yajima S."/>
        </authorList>
    </citation>
    <scope>NUCLEOTIDE SEQUENCE [LARGE SCALE GENOMIC DNA]</scope>
    <source>
        <strain evidence="2 3">Is-34</strain>
    </source>
</reference>
<feature type="transmembrane region" description="Helical" evidence="1">
    <location>
        <begin position="122"/>
        <end position="143"/>
    </location>
</feature>
<evidence type="ECO:0008006" key="4">
    <source>
        <dbReference type="Google" id="ProtNLM"/>
    </source>
</evidence>
<dbReference type="InterPro" id="IPR006726">
    <property type="entry name" value="PHBA_efflux_AaeB/fusaric-R"/>
</dbReference>
<feature type="transmembrane region" description="Helical" evidence="1">
    <location>
        <begin position="80"/>
        <end position="102"/>
    </location>
</feature>
<name>A0A0A3Y815_BRAJP</name>
<dbReference type="Pfam" id="PF04632">
    <property type="entry name" value="FUSC"/>
    <property type="match status" value="1"/>
</dbReference>
<dbReference type="GO" id="GO:0022857">
    <property type="term" value="F:transmembrane transporter activity"/>
    <property type="evidence" value="ECO:0007669"/>
    <property type="project" value="InterPro"/>
</dbReference>
<accession>A0A0A3Y815</accession>
<dbReference type="EMBL" id="JRPN01000001">
    <property type="protein sequence ID" value="KGT81699.1"/>
    <property type="molecule type" value="Genomic_DNA"/>
</dbReference>
<protein>
    <recommendedName>
        <fullName evidence="4">FUSC family protein</fullName>
    </recommendedName>
</protein>
<keyword evidence="1" id="KW-0812">Transmembrane</keyword>
<evidence type="ECO:0000256" key="1">
    <source>
        <dbReference type="SAM" id="Phobius"/>
    </source>
</evidence>
<proteinExistence type="predicted"/>
<evidence type="ECO:0000313" key="3">
    <source>
        <dbReference type="Proteomes" id="UP000030377"/>
    </source>
</evidence>
<dbReference type="GO" id="GO:0005886">
    <property type="term" value="C:plasma membrane"/>
    <property type="evidence" value="ECO:0007669"/>
    <property type="project" value="InterPro"/>
</dbReference>
<sequence>MDLVHRNGLRLLKLVNTLLDFSRRAATVVLLFAPKADGAHVDSLGFTIGISLAAVCAAAIAFAVLPNVETFVGFDLMIGLYLVPAGALMALTWPAATLAAMAGTFVQVLSPTNQMVYDPMQFYNAALATIAGCAVAALSFRLLPPLSPALRVRRMLASTLRDLRELSRGNRARLSLADWERRMYGRLEAMPEASEPLQRGLLIMALAVGAEMIVLRRIAPQLGIGQELDLALADLATGGSGISIVRLAGVDRRLATLTEAGARASLVGRARSAILAICDALDQHRSYFDGGAVR</sequence>
<organism evidence="2 3">
    <name type="scientific">Bradyrhizobium japonicum</name>
    <dbReference type="NCBI Taxonomy" id="375"/>
    <lineage>
        <taxon>Bacteria</taxon>
        <taxon>Pseudomonadati</taxon>
        <taxon>Pseudomonadota</taxon>
        <taxon>Alphaproteobacteria</taxon>
        <taxon>Hyphomicrobiales</taxon>
        <taxon>Nitrobacteraceae</taxon>
        <taxon>Bradyrhizobium</taxon>
    </lineage>
</organism>
<dbReference type="AlphaFoldDB" id="A0A0A3Y815"/>
<keyword evidence="1" id="KW-0472">Membrane</keyword>
<gene>
    <name evidence="2" type="ORF">MA20_02930</name>
</gene>
<keyword evidence="1" id="KW-1133">Transmembrane helix</keyword>
<feature type="transmembrane region" description="Helical" evidence="1">
    <location>
        <begin position="48"/>
        <end position="68"/>
    </location>
</feature>
<comment type="caution">
    <text evidence="2">The sequence shown here is derived from an EMBL/GenBank/DDBJ whole genome shotgun (WGS) entry which is preliminary data.</text>
</comment>
<dbReference type="Proteomes" id="UP000030377">
    <property type="component" value="Unassembled WGS sequence"/>
</dbReference>